<dbReference type="Proteomes" id="UP000532121">
    <property type="component" value="Unassembled WGS sequence"/>
</dbReference>
<feature type="transmembrane region" description="Helical" evidence="1">
    <location>
        <begin position="252"/>
        <end position="271"/>
    </location>
</feature>
<keyword evidence="1" id="KW-0472">Membrane</keyword>
<comment type="caution">
    <text evidence="2">The sequence shown here is derived from an EMBL/GenBank/DDBJ whole genome shotgun (WGS) entry which is preliminary data.</text>
</comment>
<dbReference type="AlphaFoldDB" id="A0A7X9LBP9"/>
<feature type="transmembrane region" description="Helical" evidence="1">
    <location>
        <begin position="429"/>
        <end position="452"/>
    </location>
</feature>
<organism evidence="2 3">
    <name type="scientific">Streptococcus ratti</name>
    <dbReference type="NCBI Taxonomy" id="1341"/>
    <lineage>
        <taxon>Bacteria</taxon>
        <taxon>Bacillati</taxon>
        <taxon>Bacillota</taxon>
        <taxon>Bacilli</taxon>
        <taxon>Lactobacillales</taxon>
        <taxon>Streptococcaceae</taxon>
        <taxon>Streptococcus</taxon>
    </lineage>
</organism>
<feature type="transmembrane region" description="Helical" evidence="1">
    <location>
        <begin position="150"/>
        <end position="179"/>
    </location>
</feature>
<name>A0A7X9LBP9_STRRT</name>
<evidence type="ECO:0000256" key="1">
    <source>
        <dbReference type="SAM" id="Phobius"/>
    </source>
</evidence>
<evidence type="ECO:0000313" key="2">
    <source>
        <dbReference type="EMBL" id="NMD48156.1"/>
    </source>
</evidence>
<feature type="transmembrane region" description="Helical" evidence="1">
    <location>
        <begin position="48"/>
        <end position="67"/>
    </location>
</feature>
<keyword evidence="1" id="KW-0812">Transmembrane</keyword>
<dbReference type="EMBL" id="JABASA010000001">
    <property type="protein sequence ID" value="NMD48156.1"/>
    <property type="molecule type" value="Genomic_DNA"/>
</dbReference>
<sequence length="536" mass="60444">MNYKNIWEMIKINILYSNPQALTNIQKKREKYPDKHFSAYKTVLGQQLFLVLFFLVIYFSLFLAVDYSQSSGYFSFQVALFSIITIISGFTTLFAVFYESDDTKLYLPLPVKEKEVYFAKLISSQGGSLPFLMPLLSLFIIAYWQMTHSIAVTVAATVINFLLLLLATNCISVILIYFIGQVLVKSSHKKTISTVLMVISTVAAVGTIVYLQFTGNSINENGGTAKMANLPYFRGFYDVVKNPFSTASLLNFWLGIGIMAILIVFIWRTIISNYFKQFLSIQTNQPVTRKITKKTSNDNLRQTLIKHHLNTLKDATLLVQSYLMPLIFVMAFIGPSFSSENSFLANLDSRFFGVALLIGIIMGNFISSPSSFLGVAISLEKNNYSFIKTLPISFKHFLRQKFYCLILLQISLPILIYFILGVAVLKIPIALLLSFLLGMVLSSFVIGELMYWRDYRLLTLNWQNVAQLFSRGSGQWLYMGIVFGSLILGTALVILAIIISLKTSILGVGVGLTLLALAALGALHYYIQQRFWKKID</sequence>
<evidence type="ECO:0000313" key="3">
    <source>
        <dbReference type="Proteomes" id="UP000532121"/>
    </source>
</evidence>
<reference evidence="2 3" key="1">
    <citation type="submission" date="2020-04" db="EMBL/GenBank/DDBJ databases">
        <title>MicrobeNet Type strains.</title>
        <authorList>
            <person name="Nicholson A.C."/>
        </authorList>
    </citation>
    <scope>NUCLEOTIDE SEQUENCE [LARGE SCALE GENOMIC DNA]</scope>
    <source>
        <strain evidence="2 3">DSM 22768</strain>
    </source>
</reference>
<feature type="transmembrane region" description="Helical" evidence="1">
    <location>
        <begin position="191"/>
        <end position="213"/>
    </location>
</feature>
<accession>A0A7X9LBP9</accession>
<feature type="transmembrane region" description="Helical" evidence="1">
    <location>
        <begin position="476"/>
        <end position="499"/>
    </location>
</feature>
<dbReference type="RefSeq" id="WP_193522766.1">
    <property type="nucleotide sequence ID" value="NZ_JABASA010000001.1"/>
</dbReference>
<feature type="transmembrane region" description="Helical" evidence="1">
    <location>
        <begin position="354"/>
        <end position="379"/>
    </location>
</feature>
<feature type="transmembrane region" description="Helical" evidence="1">
    <location>
        <begin position="73"/>
        <end position="98"/>
    </location>
</feature>
<keyword evidence="1" id="KW-1133">Transmembrane helix</keyword>
<feature type="transmembrane region" description="Helical" evidence="1">
    <location>
        <begin position="118"/>
        <end position="144"/>
    </location>
</feature>
<feature type="transmembrane region" description="Helical" evidence="1">
    <location>
        <begin position="315"/>
        <end position="334"/>
    </location>
</feature>
<gene>
    <name evidence="2" type="ORF">HHO37_00370</name>
</gene>
<proteinExistence type="predicted"/>
<protein>
    <submittedName>
        <fullName evidence="2">ABC transporter permease</fullName>
    </submittedName>
</protein>
<feature type="transmembrane region" description="Helical" evidence="1">
    <location>
        <begin position="505"/>
        <end position="527"/>
    </location>
</feature>
<feature type="transmembrane region" description="Helical" evidence="1">
    <location>
        <begin position="402"/>
        <end position="423"/>
    </location>
</feature>